<comment type="subcellular location">
    <subcellularLocation>
        <location evidence="1">Cell membrane</location>
        <topology evidence="1">Multi-pass membrane protein</topology>
    </subcellularLocation>
</comment>
<comment type="caution">
    <text evidence="7">The sequence shown here is derived from an EMBL/GenBank/DDBJ whole genome shotgun (WGS) entry which is preliminary data.</text>
</comment>
<dbReference type="RefSeq" id="WP_307238929.1">
    <property type="nucleotide sequence ID" value="NZ_JAUSQZ010000001.1"/>
</dbReference>
<feature type="transmembrane region" description="Helical" evidence="5">
    <location>
        <begin position="331"/>
        <end position="351"/>
    </location>
</feature>
<gene>
    <name evidence="7" type="ORF">J2S57_001042</name>
</gene>
<dbReference type="InterPro" id="IPR036259">
    <property type="entry name" value="MFS_trans_sf"/>
</dbReference>
<evidence type="ECO:0000256" key="3">
    <source>
        <dbReference type="ARBA" id="ARBA00022989"/>
    </source>
</evidence>
<dbReference type="SUPFAM" id="SSF103473">
    <property type="entry name" value="MFS general substrate transporter"/>
    <property type="match status" value="1"/>
</dbReference>
<evidence type="ECO:0000313" key="8">
    <source>
        <dbReference type="Proteomes" id="UP001235712"/>
    </source>
</evidence>
<feature type="domain" description="Major facilitator superfamily (MFS) profile" evidence="6">
    <location>
        <begin position="15"/>
        <end position="457"/>
    </location>
</feature>
<evidence type="ECO:0000256" key="4">
    <source>
        <dbReference type="ARBA" id="ARBA00023136"/>
    </source>
</evidence>
<feature type="transmembrane region" description="Helical" evidence="5">
    <location>
        <begin position="52"/>
        <end position="72"/>
    </location>
</feature>
<feature type="transmembrane region" description="Helical" evidence="5">
    <location>
        <begin position="84"/>
        <end position="103"/>
    </location>
</feature>
<feature type="transmembrane region" description="Helical" evidence="5">
    <location>
        <begin position="234"/>
        <end position="254"/>
    </location>
</feature>
<protein>
    <submittedName>
        <fullName evidence="7">MFS family permease</fullName>
    </submittedName>
</protein>
<keyword evidence="8" id="KW-1185">Reference proteome</keyword>
<sequence>MSSNRTPALSSYLPTLAGIVTLITLIAFEAVAVSTAMPVLTRELDAVREIGFGFSVFIAAQLLGVVVSGSWCDTSGTRWPVRTGIVLFGAGQLICGFAPTFHALLAGRAMAGAGAGLLVVAMYVLVADVFPSSLQPRVFSFFSAAWVVPGIVGPALAGWLAEEVSWRLVFLLVVPLAVPPSLVLLPKLRSTPSHEPGAPGALTRAQVRLRAVCGVGVTAGVLLLQWGLARIDGLVGLVALIVGVALTVLGFRPLVPAGTLLLRRGLPTVIALRGLFAGMFFGAESFIPLMLINQHGFEADQAGLVLTGGIVGWTLGGYVQGHPRLRLPRHLLFVSGAVIISSALFGLTLLTSPPTSGWLVLPLWAACAVGMGLAISSTGVLTLRYSEPGQQGRNSSALQLSDALGAALGIGVAGAAFSAWHDPVGGDTRLFTIMWLAAGGFGVFVALAGFRARPSSTGLSTTVQ</sequence>
<dbReference type="Proteomes" id="UP001235712">
    <property type="component" value="Unassembled WGS sequence"/>
</dbReference>
<evidence type="ECO:0000256" key="1">
    <source>
        <dbReference type="ARBA" id="ARBA00004651"/>
    </source>
</evidence>
<keyword evidence="3 5" id="KW-1133">Transmembrane helix</keyword>
<feature type="transmembrane region" description="Helical" evidence="5">
    <location>
        <begin position="207"/>
        <end position="228"/>
    </location>
</feature>
<proteinExistence type="predicted"/>
<dbReference type="PANTHER" id="PTHR23501">
    <property type="entry name" value="MAJOR FACILITATOR SUPERFAMILY"/>
    <property type="match status" value="1"/>
</dbReference>
<feature type="transmembrane region" description="Helical" evidence="5">
    <location>
        <begin position="12"/>
        <end position="32"/>
    </location>
</feature>
<feature type="transmembrane region" description="Helical" evidence="5">
    <location>
        <begin position="109"/>
        <end position="126"/>
    </location>
</feature>
<feature type="transmembrane region" description="Helical" evidence="5">
    <location>
        <begin position="363"/>
        <end position="383"/>
    </location>
</feature>
<accession>A0ABT9NXX5</accession>
<feature type="transmembrane region" description="Helical" evidence="5">
    <location>
        <begin position="266"/>
        <end position="290"/>
    </location>
</feature>
<dbReference type="InterPro" id="IPR020846">
    <property type="entry name" value="MFS_dom"/>
</dbReference>
<organism evidence="7 8">
    <name type="scientific">Kineosporia succinea</name>
    <dbReference type="NCBI Taxonomy" id="84632"/>
    <lineage>
        <taxon>Bacteria</taxon>
        <taxon>Bacillati</taxon>
        <taxon>Actinomycetota</taxon>
        <taxon>Actinomycetes</taxon>
        <taxon>Kineosporiales</taxon>
        <taxon>Kineosporiaceae</taxon>
        <taxon>Kineosporia</taxon>
    </lineage>
</organism>
<reference evidence="7 8" key="1">
    <citation type="submission" date="2023-07" db="EMBL/GenBank/DDBJ databases">
        <title>Sequencing the genomes of 1000 actinobacteria strains.</title>
        <authorList>
            <person name="Klenk H.-P."/>
        </authorList>
    </citation>
    <scope>NUCLEOTIDE SEQUENCE [LARGE SCALE GENOMIC DNA]</scope>
    <source>
        <strain evidence="7 8">DSM 44388</strain>
    </source>
</reference>
<evidence type="ECO:0000256" key="2">
    <source>
        <dbReference type="ARBA" id="ARBA00022692"/>
    </source>
</evidence>
<feature type="transmembrane region" description="Helical" evidence="5">
    <location>
        <begin position="166"/>
        <end position="186"/>
    </location>
</feature>
<dbReference type="EMBL" id="JAUSQZ010000001">
    <property type="protein sequence ID" value="MDP9825293.1"/>
    <property type="molecule type" value="Genomic_DNA"/>
</dbReference>
<dbReference type="Gene3D" id="1.20.1250.20">
    <property type="entry name" value="MFS general substrate transporter like domains"/>
    <property type="match status" value="1"/>
</dbReference>
<dbReference type="Pfam" id="PF07690">
    <property type="entry name" value="MFS_1"/>
    <property type="match status" value="1"/>
</dbReference>
<keyword evidence="4 5" id="KW-0472">Membrane</keyword>
<feature type="transmembrane region" description="Helical" evidence="5">
    <location>
        <begin position="403"/>
        <end position="420"/>
    </location>
</feature>
<name>A0ABT9NXX5_9ACTN</name>
<evidence type="ECO:0000313" key="7">
    <source>
        <dbReference type="EMBL" id="MDP9825293.1"/>
    </source>
</evidence>
<feature type="transmembrane region" description="Helical" evidence="5">
    <location>
        <begin position="432"/>
        <end position="450"/>
    </location>
</feature>
<dbReference type="PROSITE" id="PS50850">
    <property type="entry name" value="MFS"/>
    <property type="match status" value="1"/>
</dbReference>
<evidence type="ECO:0000259" key="6">
    <source>
        <dbReference type="PROSITE" id="PS50850"/>
    </source>
</evidence>
<evidence type="ECO:0000256" key="5">
    <source>
        <dbReference type="SAM" id="Phobius"/>
    </source>
</evidence>
<feature type="transmembrane region" description="Helical" evidence="5">
    <location>
        <begin position="302"/>
        <end position="319"/>
    </location>
</feature>
<keyword evidence="2 5" id="KW-0812">Transmembrane</keyword>
<dbReference type="InterPro" id="IPR011701">
    <property type="entry name" value="MFS"/>
</dbReference>
<feature type="transmembrane region" description="Helical" evidence="5">
    <location>
        <begin position="138"/>
        <end position="160"/>
    </location>
</feature>
<dbReference type="PANTHER" id="PTHR23501:SF154">
    <property type="entry name" value="MULTIDRUG-EFFLUX TRANSPORTER RV1634-RELATED"/>
    <property type="match status" value="1"/>
</dbReference>